<dbReference type="PANTHER" id="PTHR10851:SF0">
    <property type="entry name" value="PYRIDOXINE-5'-PHOSPHATE OXIDASE"/>
    <property type="match status" value="1"/>
</dbReference>
<organism evidence="11 12">
    <name type="scientific">Ceratocystis fimbriata CBS 114723</name>
    <dbReference type="NCBI Taxonomy" id="1035309"/>
    <lineage>
        <taxon>Eukaryota</taxon>
        <taxon>Fungi</taxon>
        <taxon>Dikarya</taxon>
        <taxon>Ascomycota</taxon>
        <taxon>Pezizomycotina</taxon>
        <taxon>Sordariomycetes</taxon>
        <taxon>Hypocreomycetidae</taxon>
        <taxon>Microascales</taxon>
        <taxon>Ceratocystidaceae</taxon>
        <taxon>Ceratocystis</taxon>
    </lineage>
</organism>
<evidence type="ECO:0000313" key="12">
    <source>
        <dbReference type="Proteomes" id="UP000222788"/>
    </source>
</evidence>
<comment type="cofactor">
    <cofactor evidence="1">
        <name>FMN</name>
        <dbReference type="ChEBI" id="CHEBI:58210"/>
    </cofactor>
</comment>
<dbReference type="GO" id="GO:0004733">
    <property type="term" value="F:pyridoxamine phosphate oxidase activity"/>
    <property type="evidence" value="ECO:0007669"/>
    <property type="project" value="UniProtKB-EC"/>
</dbReference>
<comment type="pathway">
    <text evidence="3">Cofactor metabolism; pyridoxal 5'-phosphate salvage; pyridoxal 5'-phosphate from pyridoxine 5'-phosphate: step 1/1.</text>
</comment>
<dbReference type="InterPro" id="IPR011576">
    <property type="entry name" value="Pyridox_Oxase_N"/>
</dbReference>
<dbReference type="InterPro" id="IPR019740">
    <property type="entry name" value="Pyridox_Oxase_CS"/>
</dbReference>
<feature type="domain" description="Pyridoxamine 5'-phosphate oxidase N-terminal" evidence="9">
    <location>
        <begin position="108"/>
        <end position="216"/>
    </location>
</feature>
<dbReference type="InterPro" id="IPR019576">
    <property type="entry name" value="Pyridoxamine_oxidase_dimer_C"/>
</dbReference>
<keyword evidence="6" id="KW-0288">FMN</keyword>
<accession>A0A2C5X356</accession>
<protein>
    <recommendedName>
        <fullName evidence="4">pyridoxal 5'-phosphate synthase</fullName>
        <ecNumber evidence="4">1.4.3.5</ecNumber>
    </recommendedName>
</protein>
<dbReference type="Proteomes" id="UP000222788">
    <property type="component" value="Unassembled WGS sequence"/>
</dbReference>
<dbReference type="Pfam" id="PF01243">
    <property type="entry name" value="PNPOx_N"/>
    <property type="match status" value="1"/>
</dbReference>
<evidence type="ECO:0000313" key="11">
    <source>
        <dbReference type="EMBL" id="PHH52895.1"/>
    </source>
</evidence>
<comment type="caution">
    <text evidence="11">The sequence shown here is derived from an EMBL/GenBank/DDBJ whole genome shotgun (WGS) entry which is preliminary data.</text>
</comment>
<feature type="compositionally biased region" description="Low complexity" evidence="8">
    <location>
        <begin position="89"/>
        <end position="103"/>
    </location>
</feature>
<reference evidence="11 12" key="1">
    <citation type="journal article" date="2013" name="Fungal Biol.">
        <title>Analysis of microsatellite markers in the genome of the plant pathogen Ceratocystis fimbriata.</title>
        <authorList>
            <person name="Simpson M.C."/>
            <person name="Wilken P.M."/>
            <person name="Coetzee M.P."/>
            <person name="Wingfield M.J."/>
            <person name="Wingfield B.D."/>
        </authorList>
    </citation>
    <scope>NUCLEOTIDE SEQUENCE [LARGE SCALE GENOMIC DNA]</scope>
    <source>
        <strain evidence="11 12">CBS 114723</strain>
    </source>
</reference>
<evidence type="ECO:0000256" key="2">
    <source>
        <dbReference type="ARBA" id="ARBA00004738"/>
    </source>
</evidence>
<dbReference type="InterPro" id="IPR000659">
    <property type="entry name" value="Pyridox_Oxase"/>
</dbReference>
<evidence type="ECO:0000256" key="7">
    <source>
        <dbReference type="ARBA" id="ARBA00023002"/>
    </source>
</evidence>
<dbReference type="SUPFAM" id="SSF50475">
    <property type="entry name" value="FMN-binding split barrel"/>
    <property type="match status" value="1"/>
</dbReference>
<dbReference type="AlphaFoldDB" id="A0A2C5X356"/>
<dbReference type="GO" id="GO:0010181">
    <property type="term" value="F:FMN binding"/>
    <property type="evidence" value="ECO:0007669"/>
    <property type="project" value="InterPro"/>
</dbReference>
<dbReference type="STRING" id="1035309.A0A2C5X356"/>
<comment type="pathway">
    <text evidence="2">Cofactor metabolism; pyridoxal 5'-phosphate salvage; pyridoxal 5'-phosphate from pyridoxamine 5'-phosphate: step 1/1.</text>
</comment>
<name>A0A2C5X356_9PEZI</name>
<evidence type="ECO:0000256" key="4">
    <source>
        <dbReference type="ARBA" id="ARBA00012801"/>
    </source>
</evidence>
<dbReference type="EC" id="1.4.3.5" evidence="4"/>
<keyword evidence="5" id="KW-0285">Flavoprotein</keyword>
<feature type="domain" description="Pyridoxine 5'-phosphate oxidase dimerisation C-terminal" evidence="10">
    <location>
        <begin position="263"/>
        <end position="305"/>
    </location>
</feature>
<dbReference type="PROSITE" id="PS01064">
    <property type="entry name" value="PYRIDOX_OXIDASE"/>
    <property type="match status" value="1"/>
</dbReference>
<evidence type="ECO:0000256" key="3">
    <source>
        <dbReference type="ARBA" id="ARBA00005037"/>
    </source>
</evidence>
<keyword evidence="12" id="KW-1185">Reference proteome</keyword>
<dbReference type="GO" id="GO:0008615">
    <property type="term" value="P:pyridoxine biosynthetic process"/>
    <property type="evidence" value="ECO:0007669"/>
    <property type="project" value="InterPro"/>
</dbReference>
<keyword evidence="7" id="KW-0560">Oxidoreductase</keyword>
<dbReference type="Gene3D" id="2.30.110.10">
    <property type="entry name" value="Electron Transport, Fmn-binding Protein, Chain A"/>
    <property type="match status" value="1"/>
</dbReference>
<evidence type="ECO:0000259" key="9">
    <source>
        <dbReference type="Pfam" id="PF01243"/>
    </source>
</evidence>
<proteinExistence type="predicted"/>
<gene>
    <name evidence="11" type="ORF">CFIMG_002314RA</name>
</gene>
<evidence type="ECO:0000256" key="6">
    <source>
        <dbReference type="ARBA" id="ARBA00022643"/>
    </source>
</evidence>
<dbReference type="EMBL" id="APWK03000055">
    <property type="protein sequence ID" value="PHH52895.1"/>
    <property type="molecule type" value="Genomic_DNA"/>
</dbReference>
<sequence>MPAHLRPVLARSLFLRFRLTKMALHSAPADKLIFAPTGDGAQGPGQAAQFTLGKLIRSDLQSTPTAQFHAWFKACSQPSPLPSSAQVLSSTSTSTADSPSPSAHVTPAVSHPEACVLSTASLPSGRVSSRVVYLKELDSAGHFVIYSNFGTSRKAADLATNPHVSLVFWWEPVQRQVRIEGVAQRLSAAESQVYFDTRARGSRIGAWASRQSQVLDRQESGAECGAGEGEDNLDDGRAQLDGWVREVELRFEGQDKIPVPEFWGGLRIIPDHFEFWQGRESRLHDRFVYDKDEQSGEWKVMRLSP</sequence>
<evidence type="ECO:0000256" key="1">
    <source>
        <dbReference type="ARBA" id="ARBA00001917"/>
    </source>
</evidence>
<feature type="region of interest" description="Disordered" evidence="8">
    <location>
        <begin position="83"/>
        <end position="107"/>
    </location>
</feature>
<dbReference type="PANTHER" id="PTHR10851">
    <property type="entry name" value="PYRIDOXINE-5-PHOSPHATE OXIDASE"/>
    <property type="match status" value="1"/>
</dbReference>
<reference evidence="11 12" key="2">
    <citation type="journal article" date="2013" name="IMA Fungus">
        <title>IMA Genome-F 1: Ceratocystis fimbriata: Draft nuclear genome sequence for the plant pathogen, Ceratocystis fimbriata.</title>
        <authorList>
            <person name="Wilken P.M."/>
            <person name="Steenkamp E.T."/>
            <person name="Wingfield M.J."/>
            <person name="de Beer Z.W."/>
            <person name="Wingfield B.D."/>
        </authorList>
    </citation>
    <scope>NUCLEOTIDE SEQUENCE [LARGE SCALE GENOMIC DNA]</scope>
    <source>
        <strain evidence="11 12">CBS 114723</strain>
    </source>
</reference>
<evidence type="ECO:0000256" key="5">
    <source>
        <dbReference type="ARBA" id="ARBA00022630"/>
    </source>
</evidence>
<dbReference type="OrthoDB" id="303614at2759"/>
<dbReference type="UniPathway" id="UPA01068">
    <property type="reaction ID" value="UER00304"/>
</dbReference>
<dbReference type="InterPro" id="IPR012349">
    <property type="entry name" value="Split_barrel_FMN-bd"/>
</dbReference>
<evidence type="ECO:0000259" key="10">
    <source>
        <dbReference type="Pfam" id="PF10590"/>
    </source>
</evidence>
<evidence type="ECO:0000256" key="8">
    <source>
        <dbReference type="SAM" id="MobiDB-lite"/>
    </source>
</evidence>
<dbReference type="Pfam" id="PF10590">
    <property type="entry name" value="PNP_phzG_C"/>
    <property type="match status" value="1"/>
</dbReference>